<accession>A0ABW0KK38</accession>
<name>A0ABW0KK38_9BACT</name>
<dbReference type="Gene3D" id="3.40.50.1000">
    <property type="entry name" value="HAD superfamily/HAD-like"/>
    <property type="match status" value="1"/>
</dbReference>
<evidence type="ECO:0000313" key="1">
    <source>
        <dbReference type="EMBL" id="MFC5453825.1"/>
    </source>
</evidence>
<dbReference type="Proteomes" id="UP001596052">
    <property type="component" value="Unassembled WGS sequence"/>
</dbReference>
<dbReference type="InterPro" id="IPR023214">
    <property type="entry name" value="HAD_sf"/>
</dbReference>
<gene>
    <name evidence="1" type="ORF">ACFQDI_03055</name>
</gene>
<protein>
    <recommendedName>
        <fullName evidence="3">Polynucleotide kinase</fullName>
    </recommendedName>
</protein>
<dbReference type="SUPFAM" id="SSF56784">
    <property type="entry name" value="HAD-like"/>
    <property type="match status" value="1"/>
</dbReference>
<dbReference type="InterPro" id="IPR036412">
    <property type="entry name" value="HAD-like_sf"/>
</dbReference>
<sequence length="175" mass="19986">MLNIQRLDQELLQHPNYPRRGWIGVDLDGTLARSDPAAPSHHIGVPVSPMLKRVKYWIKTGRTVKIFTARAGNLQDEDRIHQWCIRHGLPQLEITNRKDHKMLALWDDRAVGVVKNAGIPILPVPVSLWQTVRLRLLQLLGRGCHMEADRRHLKDYFAAAEEASPDFLELESEPG</sequence>
<keyword evidence="2" id="KW-1185">Reference proteome</keyword>
<proteinExistence type="predicted"/>
<organism evidence="1 2">
    <name type="scientific">Prosthecobacter fluviatilis</name>
    <dbReference type="NCBI Taxonomy" id="445931"/>
    <lineage>
        <taxon>Bacteria</taxon>
        <taxon>Pseudomonadati</taxon>
        <taxon>Verrucomicrobiota</taxon>
        <taxon>Verrucomicrobiia</taxon>
        <taxon>Verrucomicrobiales</taxon>
        <taxon>Verrucomicrobiaceae</taxon>
        <taxon>Prosthecobacter</taxon>
    </lineage>
</organism>
<dbReference type="RefSeq" id="WP_377163280.1">
    <property type="nucleotide sequence ID" value="NZ_JBHSMQ010000001.1"/>
</dbReference>
<dbReference type="EMBL" id="JBHSMQ010000001">
    <property type="protein sequence ID" value="MFC5453825.1"/>
    <property type="molecule type" value="Genomic_DNA"/>
</dbReference>
<reference evidence="2" key="1">
    <citation type="journal article" date="2019" name="Int. J. Syst. Evol. Microbiol.">
        <title>The Global Catalogue of Microorganisms (GCM) 10K type strain sequencing project: providing services to taxonomists for standard genome sequencing and annotation.</title>
        <authorList>
            <consortium name="The Broad Institute Genomics Platform"/>
            <consortium name="The Broad Institute Genome Sequencing Center for Infectious Disease"/>
            <person name="Wu L."/>
            <person name="Ma J."/>
        </authorList>
    </citation>
    <scope>NUCLEOTIDE SEQUENCE [LARGE SCALE GENOMIC DNA]</scope>
    <source>
        <strain evidence="2">CGMCC 4.1469</strain>
    </source>
</reference>
<comment type="caution">
    <text evidence="1">The sequence shown here is derived from an EMBL/GenBank/DDBJ whole genome shotgun (WGS) entry which is preliminary data.</text>
</comment>
<evidence type="ECO:0008006" key="3">
    <source>
        <dbReference type="Google" id="ProtNLM"/>
    </source>
</evidence>
<evidence type="ECO:0000313" key="2">
    <source>
        <dbReference type="Proteomes" id="UP001596052"/>
    </source>
</evidence>